<proteinExistence type="inferred from homology"/>
<sequence>MKDKKLGIIGGMGPLATKVFYEKIINHTVAHKDQDHIDTIILSHATLPDRTEAILRGEGKTFLNAVKKDIELLEHAGVANIAIPCNTSHYFYDEMQAMTKINIINMIRETAEYIYHKHGKGSKVGILATNGTISTGIYENECRRSELDPFHPNEDTQDKIMNIIYNIKADVNYQPDGLESLIHDLITKEECACVILGCTELSSVILSEESKKHCIDPMEILTENAIRLSEKRSKLSLIDEQVFI</sequence>
<dbReference type="OrthoDB" id="9803739at2"/>
<dbReference type="InterPro" id="IPR015942">
    <property type="entry name" value="Asp/Glu/hydantoin_racemase"/>
</dbReference>
<dbReference type="AlphaFoldDB" id="A0A345PI96"/>
<reference evidence="4" key="1">
    <citation type="submission" date="2017-11" db="EMBL/GenBank/DDBJ databases">
        <authorList>
            <person name="Zhu W."/>
        </authorList>
    </citation>
    <scope>NUCLEOTIDE SEQUENCE [LARGE SCALE GENOMIC DNA]</scope>
    <source>
        <strain evidence="4">160</strain>
    </source>
</reference>
<dbReference type="NCBIfam" id="TIGR00035">
    <property type="entry name" value="asp_race"/>
    <property type="match status" value="1"/>
</dbReference>
<accession>A0A345PI96</accession>
<keyword evidence="4" id="KW-1185">Reference proteome</keyword>
<dbReference type="PANTHER" id="PTHR21198:SF7">
    <property type="entry name" value="ASPARTATE-GLUTAMATE RACEMASE FAMILY"/>
    <property type="match status" value="1"/>
</dbReference>
<dbReference type="GO" id="GO:0047661">
    <property type="term" value="F:amino-acid racemase activity"/>
    <property type="evidence" value="ECO:0007669"/>
    <property type="project" value="InterPro"/>
</dbReference>
<dbReference type="RefSeq" id="WP_114917012.1">
    <property type="nucleotide sequence ID" value="NZ_CP024848.1"/>
</dbReference>
<evidence type="ECO:0000313" key="4">
    <source>
        <dbReference type="Proteomes" id="UP000253908"/>
    </source>
</evidence>
<dbReference type="KEGG" id="ocn:CUC15_12670"/>
<dbReference type="Proteomes" id="UP000253908">
    <property type="component" value="Chromosome"/>
</dbReference>
<comment type="similarity">
    <text evidence="1">Belongs to the aspartate/glutamate racemases family.</text>
</comment>
<organism evidence="3 4">
    <name type="scientific">Oceanobacillus zhaokaii</name>
    <dbReference type="NCBI Taxonomy" id="2052660"/>
    <lineage>
        <taxon>Bacteria</taxon>
        <taxon>Bacillati</taxon>
        <taxon>Bacillota</taxon>
        <taxon>Bacilli</taxon>
        <taxon>Bacillales</taxon>
        <taxon>Bacillaceae</taxon>
        <taxon>Oceanobacillus</taxon>
    </lineage>
</organism>
<keyword evidence="2" id="KW-0413">Isomerase</keyword>
<dbReference type="InterPro" id="IPR001920">
    <property type="entry name" value="Asp/Glu_race"/>
</dbReference>
<evidence type="ECO:0000256" key="1">
    <source>
        <dbReference type="ARBA" id="ARBA00007847"/>
    </source>
</evidence>
<evidence type="ECO:0000313" key="3">
    <source>
        <dbReference type="EMBL" id="AXI09726.1"/>
    </source>
</evidence>
<evidence type="ECO:0000256" key="2">
    <source>
        <dbReference type="ARBA" id="ARBA00023235"/>
    </source>
</evidence>
<dbReference type="EMBL" id="CP024848">
    <property type="protein sequence ID" value="AXI09726.1"/>
    <property type="molecule type" value="Genomic_DNA"/>
</dbReference>
<dbReference type="PANTHER" id="PTHR21198">
    <property type="entry name" value="GLUTAMATE RACEMASE"/>
    <property type="match status" value="1"/>
</dbReference>
<dbReference type="SUPFAM" id="SSF53681">
    <property type="entry name" value="Aspartate/glutamate racemase"/>
    <property type="match status" value="2"/>
</dbReference>
<protein>
    <submittedName>
        <fullName evidence="3">Aspartate racemase</fullName>
    </submittedName>
</protein>
<dbReference type="Gene3D" id="3.40.50.1860">
    <property type="match status" value="2"/>
</dbReference>
<dbReference type="InterPro" id="IPR004380">
    <property type="entry name" value="Asp_race"/>
</dbReference>
<name>A0A345PI96_9BACI</name>
<gene>
    <name evidence="3" type="ORF">CUC15_12670</name>
</gene>
<dbReference type="Pfam" id="PF01177">
    <property type="entry name" value="Asp_Glu_race"/>
    <property type="match status" value="1"/>
</dbReference>